<dbReference type="InterPro" id="IPR000639">
    <property type="entry name" value="Epox_hydrolase-like"/>
</dbReference>
<dbReference type="PRINTS" id="PR00412">
    <property type="entry name" value="EPOXHYDRLASE"/>
</dbReference>
<evidence type="ECO:0000313" key="4">
    <source>
        <dbReference type="Proteomes" id="UP000032487"/>
    </source>
</evidence>
<dbReference type="InterPro" id="IPR000073">
    <property type="entry name" value="AB_hydrolase_1"/>
</dbReference>
<dbReference type="GO" id="GO:0016787">
    <property type="term" value="F:hydrolase activity"/>
    <property type="evidence" value="ECO:0007669"/>
    <property type="project" value="UniProtKB-KW"/>
</dbReference>
<evidence type="ECO:0000313" key="3">
    <source>
        <dbReference type="EMBL" id="KJH83305.1"/>
    </source>
</evidence>
<dbReference type="InterPro" id="IPR029058">
    <property type="entry name" value="AB_hydrolase_fold"/>
</dbReference>
<dbReference type="AlphaFoldDB" id="A0A0D9AQL0"/>
<dbReference type="Proteomes" id="UP000032487">
    <property type="component" value="Unassembled WGS sequence"/>
</dbReference>
<reference evidence="3 4" key="1">
    <citation type="submission" date="2015-02" db="EMBL/GenBank/DDBJ databases">
        <title>Draft genome sequence of Pseudomonas stutzeri NT0128 isolated from wheat (Triticum turgidum) rhizosphere.</title>
        <authorList>
            <person name="Tovi N."/>
            <person name="Frenk S."/>
            <person name="Hadar Y."/>
            <person name="Minz D."/>
        </authorList>
    </citation>
    <scope>NUCLEOTIDE SEQUENCE [LARGE SCALE GENOMIC DNA]</scope>
    <source>
        <strain evidence="3 4">NT0128</strain>
    </source>
</reference>
<evidence type="ECO:0000259" key="2">
    <source>
        <dbReference type="Pfam" id="PF00561"/>
    </source>
</evidence>
<dbReference type="Gene3D" id="3.40.50.1820">
    <property type="entry name" value="alpha/beta hydrolase"/>
    <property type="match status" value="1"/>
</dbReference>
<dbReference type="EMBL" id="JYHV01000011">
    <property type="protein sequence ID" value="KJH83305.1"/>
    <property type="molecule type" value="Genomic_DNA"/>
</dbReference>
<dbReference type="Pfam" id="PF00561">
    <property type="entry name" value="Abhydrolase_1"/>
    <property type="match status" value="1"/>
</dbReference>
<dbReference type="RefSeq" id="WP_045160815.1">
    <property type="nucleotide sequence ID" value="NZ_JYHV01000011.1"/>
</dbReference>
<dbReference type="OrthoDB" id="9780765at2"/>
<dbReference type="PANTHER" id="PTHR43329">
    <property type="entry name" value="EPOXIDE HYDROLASE"/>
    <property type="match status" value="1"/>
</dbReference>
<keyword evidence="1 3" id="KW-0378">Hydrolase</keyword>
<protein>
    <submittedName>
        <fullName evidence="3">Alpha/beta hydrolase</fullName>
    </submittedName>
</protein>
<accession>A0A0D9AQL0</accession>
<sequence length="303" mass="33839">MLRQIEAGVLRVAYFDSGPSDGTPVLLLHGFPYDVHAYDQVTPILVSQGCRVLVPYLRGYGPTQFLYPDTPRSGQQAVLAHDLLAFLDSLKISTAVLAGYDWGGRAACIVAALWPERVRALVSAGGYNIQDIPGSVKPQIPENECRYWYQYYFHSERGRAGLIDNRRELCRLLWRQWSPTWTFTDEDFNQTADSFENPDFADVVIHSYRHRYGLVPGDPTVEETERRLTTLPRISVPSITLDGLDDGVAPLGGSASHLHFFTGHYEHRAIPGVGHNLPQEAPHEFAQAVLSLKNEHDGKGSKP</sequence>
<feature type="domain" description="AB hydrolase-1" evidence="2">
    <location>
        <begin position="24"/>
        <end position="277"/>
    </location>
</feature>
<evidence type="ECO:0000256" key="1">
    <source>
        <dbReference type="ARBA" id="ARBA00022801"/>
    </source>
</evidence>
<proteinExistence type="predicted"/>
<dbReference type="PATRIC" id="fig|316.101.peg.459"/>
<organism evidence="3 4">
    <name type="scientific">Stutzerimonas stutzeri</name>
    <name type="common">Pseudomonas stutzeri</name>
    <dbReference type="NCBI Taxonomy" id="316"/>
    <lineage>
        <taxon>Bacteria</taxon>
        <taxon>Pseudomonadati</taxon>
        <taxon>Pseudomonadota</taxon>
        <taxon>Gammaproteobacteria</taxon>
        <taxon>Pseudomonadales</taxon>
        <taxon>Pseudomonadaceae</taxon>
        <taxon>Stutzerimonas</taxon>
    </lineage>
</organism>
<gene>
    <name evidence="3" type="ORF">UF78_04375</name>
</gene>
<dbReference type="SUPFAM" id="SSF53474">
    <property type="entry name" value="alpha/beta-Hydrolases"/>
    <property type="match status" value="1"/>
</dbReference>
<comment type="caution">
    <text evidence="3">The sequence shown here is derived from an EMBL/GenBank/DDBJ whole genome shotgun (WGS) entry which is preliminary data.</text>
</comment>
<name>A0A0D9AQL0_STUST</name>